<comment type="caution">
    <text evidence="1">The sequence shown here is derived from an EMBL/GenBank/DDBJ whole genome shotgun (WGS) entry which is preliminary data.</text>
</comment>
<dbReference type="InterPro" id="IPR011044">
    <property type="entry name" value="Quino_amine_DH_bsu"/>
</dbReference>
<dbReference type="AlphaFoldDB" id="A0A368T8H3"/>
<dbReference type="SUPFAM" id="SSF50969">
    <property type="entry name" value="YVTN repeat-like/Quinoprotein amine dehydrogenase"/>
    <property type="match status" value="1"/>
</dbReference>
<dbReference type="RefSeq" id="WP_114400419.1">
    <property type="nucleotide sequence ID" value="NZ_QEIM01000220.1"/>
</dbReference>
<name>A0A368T8H3_9ACTN</name>
<evidence type="ECO:0000313" key="1">
    <source>
        <dbReference type="EMBL" id="RCV58683.1"/>
    </source>
</evidence>
<reference evidence="1 2" key="1">
    <citation type="submission" date="2018-04" db="EMBL/GenBank/DDBJ databases">
        <title>Novel actinobacteria from marine sediment.</title>
        <authorList>
            <person name="Ng Z.Y."/>
            <person name="Tan G.Y.A."/>
        </authorList>
    </citation>
    <scope>NUCLEOTIDE SEQUENCE [LARGE SCALE GENOMIC DNA]</scope>
    <source>
        <strain evidence="1 2">TPS81</strain>
    </source>
</reference>
<organism evidence="1 2">
    <name type="scientific">Marinitenerispora sediminis</name>
    <dbReference type="NCBI Taxonomy" id="1931232"/>
    <lineage>
        <taxon>Bacteria</taxon>
        <taxon>Bacillati</taxon>
        <taxon>Actinomycetota</taxon>
        <taxon>Actinomycetes</taxon>
        <taxon>Streptosporangiales</taxon>
        <taxon>Nocardiopsidaceae</taxon>
        <taxon>Marinitenerispora</taxon>
    </lineage>
</organism>
<keyword evidence="2" id="KW-1185">Reference proteome</keyword>
<proteinExistence type="predicted"/>
<dbReference type="OrthoDB" id="414967at2"/>
<dbReference type="EMBL" id="QEIN01000086">
    <property type="protein sequence ID" value="RCV58683.1"/>
    <property type="molecule type" value="Genomic_DNA"/>
</dbReference>
<gene>
    <name evidence="1" type="ORF">DEF24_12660</name>
</gene>
<protein>
    <recommendedName>
        <fullName evidence="3">WGR domain-containing protein</fullName>
    </recommendedName>
</protein>
<dbReference type="Gene3D" id="2.130.10.10">
    <property type="entry name" value="YVTN repeat-like/Quinoprotein amine dehydrogenase"/>
    <property type="match status" value="2"/>
</dbReference>
<evidence type="ECO:0000313" key="2">
    <source>
        <dbReference type="Proteomes" id="UP000253318"/>
    </source>
</evidence>
<sequence length="409" mass="45096">MTQLETTLTSADPARPRRYRVALDGRRLVRTAWSGGRRPRETVTDLAGSDHEAEAAFAAARDRKMREGFCRVGDAANPGRGDTVLEMLAPNRCPADAFDLAPDGRTLVLGTMLDQAYGAEIHLVDVATGHRRLVHAEPAAGQQTFVHAVRFDADGRRIVYALNGETRLLDPDTGATRLLASYRQYEDAAFNPFRARPTWDAARTRLLVFDAGERVRILDRDGAAVFETARRPPFDCWAGGLSRSGRLLALCHARGSRYQPEDPETVEVDVWDVDTGTLRHRIPMGRRPARVGFDPSETLLVCNPDHAEGPCAFALESGALTWWFPDEIRTDRWAVCYDWEYSPDGRMLAVGRRGRAEVVDAATRERLPAFLPNDRAAGGTGRTSRVRFSDDGALLATGGDSGRLLVRAA</sequence>
<accession>A0A368T8H3</accession>
<evidence type="ECO:0008006" key="3">
    <source>
        <dbReference type="Google" id="ProtNLM"/>
    </source>
</evidence>
<dbReference type="InterPro" id="IPR015943">
    <property type="entry name" value="WD40/YVTN_repeat-like_dom_sf"/>
</dbReference>
<dbReference type="Proteomes" id="UP000253318">
    <property type="component" value="Unassembled WGS sequence"/>
</dbReference>